<dbReference type="PIRSF" id="PIRSF001365">
    <property type="entry name" value="DHDPS"/>
    <property type="match status" value="1"/>
</dbReference>
<dbReference type="Gene3D" id="3.20.20.70">
    <property type="entry name" value="Aldolase class I"/>
    <property type="match status" value="1"/>
</dbReference>
<evidence type="ECO:0000256" key="3">
    <source>
        <dbReference type="PIRSR" id="PIRSR001365-1"/>
    </source>
</evidence>
<dbReference type="SMART" id="SM01130">
    <property type="entry name" value="DHDPS"/>
    <property type="match status" value="1"/>
</dbReference>
<dbReference type="PANTHER" id="PTHR12128">
    <property type="entry name" value="DIHYDRODIPICOLINATE SYNTHASE"/>
    <property type="match status" value="1"/>
</dbReference>
<dbReference type="InterPro" id="IPR013785">
    <property type="entry name" value="Aldolase_TIM"/>
</dbReference>
<comment type="similarity">
    <text evidence="2">Belongs to the DapA family.</text>
</comment>
<dbReference type="SUPFAM" id="SSF51569">
    <property type="entry name" value="Aldolase"/>
    <property type="match status" value="1"/>
</dbReference>
<dbReference type="PRINTS" id="PR00146">
    <property type="entry name" value="DHPICSNTHASE"/>
</dbReference>
<accession>A0A917H845</accession>
<keyword evidence="1 2" id="KW-0456">Lyase</keyword>
<comment type="caution">
    <text evidence="5">The sequence shown here is derived from an EMBL/GenBank/DDBJ whole genome shotgun (WGS) entry which is preliminary data.</text>
</comment>
<feature type="active site" description="Schiff-base intermediate with substrate" evidence="3">
    <location>
        <position position="162"/>
    </location>
</feature>
<protein>
    <submittedName>
        <fullName evidence="5">Dihydrodipicolinate synthase family protein</fullName>
    </submittedName>
</protein>
<dbReference type="GO" id="GO:0008840">
    <property type="term" value="F:4-hydroxy-tetrahydrodipicolinate synthase activity"/>
    <property type="evidence" value="ECO:0007669"/>
    <property type="project" value="TreeGrafter"/>
</dbReference>
<dbReference type="EMBL" id="BMGT01000001">
    <property type="protein sequence ID" value="GGG69700.1"/>
    <property type="molecule type" value="Genomic_DNA"/>
</dbReference>
<evidence type="ECO:0000256" key="4">
    <source>
        <dbReference type="PIRSR" id="PIRSR001365-2"/>
    </source>
</evidence>
<sequence>MNWFGVMPAMTTPFNSALAIDHEFLARHAAWLLENGCTGLVMLGSLGEGATLEASEKVAILKTAVRAAGKSPVVAAISSLSTVGAVDLAKEAEEAGCAGLMVLPPYVYTSDWREMKQHVATIISATNLPCMLYNNPVAYKTDFIPEQIAELAKQHENLRAVKESSTDVRRIAAIREILDDRLQISVGVDDAIVEGINAGARGWVAGLVNAFPAESVALFNLAKAGKHEEAFSLYRWFLPLLRMDTVPKFVQLIKWVQSETGTGSAAVRPPRLEITGDELAEAQKMFNTALANRPAIRSSELIPAQRS</sequence>
<dbReference type="AlphaFoldDB" id="A0A917H845"/>
<reference evidence="5" key="1">
    <citation type="journal article" date="2014" name="Int. J. Syst. Evol. Microbiol.">
        <title>Complete genome sequence of Corynebacterium casei LMG S-19264T (=DSM 44701T), isolated from a smear-ripened cheese.</title>
        <authorList>
            <consortium name="US DOE Joint Genome Institute (JGI-PGF)"/>
            <person name="Walter F."/>
            <person name="Albersmeier A."/>
            <person name="Kalinowski J."/>
            <person name="Ruckert C."/>
        </authorList>
    </citation>
    <scope>NUCLEOTIDE SEQUENCE</scope>
    <source>
        <strain evidence="5">CGMCC 1.12997</strain>
    </source>
</reference>
<gene>
    <name evidence="5" type="primary">dapA</name>
    <name evidence="5" type="ORF">GCM10011585_09740</name>
</gene>
<reference evidence="5" key="2">
    <citation type="submission" date="2020-09" db="EMBL/GenBank/DDBJ databases">
        <authorList>
            <person name="Sun Q."/>
            <person name="Zhou Y."/>
        </authorList>
    </citation>
    <scope>NUCLEOTIDE SEQUENCE</scope>
    <source>
        <strain evidence="5">CGMCC 1.12997</strain>
    </source>
</reference>
<dbReference type="PANTHER" id="PTHR12128:SF72">
    <property type="entry name" value="DIHYDRODIPICOLINATE SYNTHASE"/>
    <property type="match status" value="1"/>
</dbReference>
<proteinExistence type="inferred from homology"/>
<dbReference type="Proteomes" id="UP000647241">
    <property type="component" value="Unassembled WGS sequence"/>
</dbReference>
<feature type="active site" description="Proton donor/acceptor" evidence="3">
    <location>
        <position position="133"/>
    </location>
</feature>
<feature type="binding site" evidence="4">
    <location>
        <position position="204"/>
    </location>
    <ligand>
        <name>pyruvate</name>
        <dbReference type="ChEBI" id="CHEBI:15361"/>
    </ligand>
</feature>
<evidence type="ECO:0000313" key="5">
    <source>
        <dbReference type="EMBL" id="GGG69700.1"/>
    </source>
</evidence>
<evidence type="ECO:0000313" key="6">
    <source>
        <dbReference type="Proteomes" id="UP000647241"/>
    </source>
</evidence>
<dbReference type="RefSeq" id="WP_188552977.1">
    <property type="nucleotide sequence ID" value="NZ_BMGT01000001.1"/>
</dbReference>
<evidence type="ECO:0000256" key="1">
    <source>
        <dbReference type="ARBA" id="ARBA00023239"/>
    </source>
</evidence>
<name>A0A917H845_9BACT</name>
<dbReference type="Pfam" id="PF00701">
    <property type="entry name" value="DHDPS"/>
    <property type="match status" value="1"/>
</dbReference>
<dbReference type="InterPro" id="IPR002220">
    <property type="entry name" value="DapA-like"/>
</dbReference>
<organism evidence="5 6">
    <name type="scientific">Edaphobacter dinghuensis</name>
    <dbReference type="NCBI Taxonomy" id="1560005"/>
    <lineage>
        <taxon>Bacteria</taxon>
        <taxon>Pseudomonadati</taxon>
        <taxon>Acidobacteriota</taxon>
        <taxon>Terriglobia</taxon>
        <taxon>Terriglobales</taxon>
        <taxon>Acidobacteriaceae</taxon>
        <taxon>Edaphobacter</taxon>
    </lineage>
</organism>
<evidence type="ECO:0000256" key="2">
    <source>
        <dbReference type="PIRNR" id="PIRNR001365"/>
    </source>
</evidence>
<keyword evidence="6" id="KW-1185">Reference proteome</keyword>
<dbReference type="CDD" id="cd00408">
    <property type="entry name" value="DHDPS-like"/>
    <property type="match status" value="1"/>
</dbReference>